<keyword evidence="1" id="KW-0175">Coiled coil</keyword>
<organism evidence="3 4">
    <name type="scientific">Prunus dulcis</name>
    <name type="common">Almond</name>
    <name type="synonym">Amygdalus dulcis</name>
    <dbReference type="NCBI Taxonomy" id="3755"/>
    <lineage>
        <taxon>Eukaryota</taxon>
        <taxon>Viridiplantae</taxon>
        <taxon>Streptophyta</taxon>
        <taxon>Embryophyta</taxon>
        <taxon>Tracheophyta</taxon>
        <taxon>Spermatophyta</taxon>
        <taxon>Magnoliopsida</taxon>
        <taxon>eudicotyledons</taxon>
        <taxon>Gunneridae</taxon>
        <taxon>Pentapetalae</taxon>
        <taxon>rosids</taxon>
        <taxon>fabids</taxon>
        <taxon>Rosales</taxon>
        <taxon>Rosaceae</taxon>
        <taxon>Amygdaloideae</taxon>
        <taxon>Amygdaleae</taxon>
        <taxon>Prunus</taxon>
    </lineage>
</organism>
<feature type="region of interest" description="Disordered" evidence="2">
    <location>
        <begin position="1"/>
        <end position="23"/>
    </location>
</feature>
<gene>
    <name evidence="3" type="ORF">ALMOND_2B022648</name>
</gene>
<reference evidence="4" key="1">
    <citation type="journal article" date="2020" name="Plant J.">
        <title>Transposons played a major role in the diversification between the closely related almond and peach genomes: results from the almond genome sequence.</title>
        <authorList>
            <person name="Alioto T."/>
            <person name="Alexiou K.G."/>
            <person name="Bardil A."/>
            <person name="Barteri F."/>
            <person name="Castanera R."/>
            <person name="Cruz F."/>
            <person name="Dhingra A."/>
            <person name="Duval H."/>
            <person name="Fernandez I Marti A."/>
            <person name="Frias L."/>
            <person name="Galan B."/>
            <person name="Garcia J.L."/>
            <person name="Howad W."/>
            <person name="Gomez-Garrido J."/>
            <person name="Gut M."/>
            <person name="Julca I."/>
            <person name="Morata J."/>
            <person name="Puigdomenech P."/>
            <person name="Ribeca P."/>
            <person name="Rubio Cabetas M.J."/>
            <person name="Vlasova A."/>
            <person name="Wirthensohn M."/>
            <person name="Garcia-Mas J."/>
            <person name="Gabaldon T."/>
            <person name="Casacuberta J.M."/>
            <person name="Arus P."/>
        </authorList>
    </citation>
    <scope>NUCLEOTIDE SEQUENCE [LARGE SCALE GENOMIC DNA]</scope>
    <source>
        <strain evidence="4">cv. Texas</strain>
    </source>
</reference>
<evidence type="ECO:0000256" key="2">
    <source>
        <dbReference type="SAM" id="MobiDB-lite"/>
    </source>
</evidence>
<feature type="coiled-coil region" evidence="1">
    <location>
        <begin position="403"/>
        <end position="445"/>
    </location>
</feature>
<evidence type="ECO:0000313" key="3">
    <source>
        <dbReference type="EMBL" id="VVA28026.1"/>
    </source>
</evidence>
<dbReference type="Gramene" id="VVA28026">
    <property type="protein sequence ID" value="VVA28026"/>
    <property type="gene ID" value="Prudul26B022648"/>
</dbReference>
<sequence length="507" mass="55683">MSNNYERESRSPPSPHAFSGEDLESVEALVTDGGSTKSEGLVEGLIVENSKVGKEEQSVSSWEGGRSLSRNVEKLYIFRGCYQSGLGYNTGFGSQFKWAGVPVEVLLSKRNKLTLYELEQLKVDFQIPDCVGLRLLTLTEAVRSPPERCVMVFSAIYKNGLRLPLHPWVQMMLARLGYALGQYNPNFWIILQGVQQGNFGWVKVNCRKANERGYFIGGHHLHRSCGGTDGSLPLKIGSVGRGQQSAATCLCSFSSVKCLPVIKEEEEEIEIVRSVISAKRRAAKNIVTPGLLLEQKAQAKGQKGATSTAKGAEGRVAEKWPWYRGQRLCLGSAGGEGGDLVMHRQEVPLVNAFLTEAFRDMYLTLARAEKEVALARHHSKTAKAATAKTQAVFRERNVLQLKVGRLEQELKEMSQFLEVLEEARAEAERKNVEELTAACAKAVEEYKVRRGSRTLCLMRWELLFVSPSSGDAVSPLDAEAGGDSEGGGGEEVSGPASKKMPEQRVDA</sequence>
<evidence type="ECO:0000313" key="4">
    <source>
        <dbReference type="Proteomes" id="UP000327085"/>
    </source>
</evidence>
<feature type="region of interest" description="Disordered" evidence="2">
    <location>
        <begin position="468"/>
        <end position="507"/>
    </location>
</feature>
<proteinExistence type="predicted"/>
<dbReference type="Proteomes" id="UP000327085">
    <property type="component" value="Chromosome 2"/>
</dbReference>
<name>A0A5E4FJW2_PRUDU</name>
<feature type="compositionally biased region" description="Basic and acidic residues" evidence="2">
    <location>
        <begin position="1"/>
        <end position="10"/>
    </location>
</feature>
<dbReference type="AlphaFoldDB" id="A0A5E4FJW2"/>
<dbReference type="EMBL" id="CABIKO010000132">
    <property type="protein sequence ID" value="VVA28026.1"/>
    <property type="molecule type" value="Genomic_DNA"/>
</dbReference>
<accession>A0A5E4FJW2</accession>
<dbReference type="InParanoid" id="A0A5E4FJW2"/>
<evidence type="ECO:0000256" key="1">
    <source>
        <dbReference type="SAM" id="Coils"/>
    </source>
</evidence>
<protein>
    <submittedName>
        <fullName evidence="3">PREDICTED: LOC110768041 isoform</fullName>
    </submittedName>
</protein>